<keyword evidence="4" id="KW-1185">Reference proteome</keyword>
<protein>
    <submittedName>
        <fullName evidence="3">Glycosyltransferase family 2 protein</fullName>
        <ecNumber evidence="3">2.4.-.-</ecNumber>
    </submittedName>
</protein>
<feature type="domain" description="Glycosyltransferase 2-like" evidence="2">
    <location>
        <begin position="96"/>
        <end position="221"/>
    </location>
</feature>
<feature type="region of interest" description="Disordered" evidence="1">
    <location>
        <begin position="1"/>
        <end position="20"/>
    </location>
</feature>
<dbReference type="Gene3D" id="3.90.550.10">
    <property type="entry name" value="Spore Coat Polysaccharide Biosynthesis Protein SpsA, Chain A"/>
    <property type="match status" value="1"/>
</dbReference>
<reference evidence="4" key="1">
    <citation type="journal article" date="2019" name="Int. J. Syst. Evol. Microbiol.">
        <title>The Global Catalogue of Microorganisms (GCM) 10K type strain sequencing project: providing services to taxonomists for standard genome sequencing and annotation.</title>
        <authorList>
            <consortium name="The Broad Institute Genomics Platform"/>
            <consortium name="The Broad Institute Genome Sequencing Center for Infectious Disease"/>
            <person name="Wu L."/>
            <person name="Ma J."/>
        </authorList>
    </citation>
    <scope>NUCLEOTIDE SEQUENCE [LARGE SCALE GENOMIC DNA]</scope>
    <source>
        <strain evidence="4">CCUG 51943</strain>
    </source>
</reference>
<keyword evidence="3" id="KW-0808">Transferase</keyword>
<dbReference type="CDD" id="cd00761">
    <property type="entry name" value="Glyco_tranf_GTA_type"/>
    <property type="match status" value="1"/>
</dbReference>
<dbReference type="InterPro" id="IPR050834">
    <property type="entry name" value="Glycosyltransf_2"/>
</dbReference>
<dbReference type="RefSeq" id="WP_377001976.1">
    <property type="nucleotide sequence ID" value="NZ_JBHSQE010000009.1"/>
</dbReference>
<dbReference type="EMBL" id="JBHSQE010000009">
    <property type="protein sequence ID" value="MFC6147362.1"/>
    <property type="molecule type" value="Genomic_DNA"/>
</dbReference>
<dbReference type="EC" id="2.4.-.-" evidence="3"/>
<name>A0ABW1QEX5_9CORY</name>
<evidence type="ECO:0000256" key="1">
    <source>
        <dbReference type="SAM" id="MobiDB-lite"/>
    </source>
</evidence>
<dbReference type="InterPro" id="IPR001173">
    <property type="entry name" value="Glyco_trans_2-like"/>
</dbReference>
<dbReference type="SUPFAM" id="SSF53448">
    <property type="entry name" value="Nucleotide-diphospho-sugar transferases"/>
    <property type="match status" value="1"/>
</dbReference>
<keyword evidence="3" id="KW-0328">Glycosyltransferase</keyword>
<organism evidence="3 4">
    <name type="scientific">Corynebacterium nasicanis</name>
    <dbReference type="NCBI Taxonomy" id="1448267"/>
    <lineage>
        <taxon>Bacteria</taxon>
        <taxon>Bacillati</taxon>
        <taxon>Actinomycetota</taxon>
        <taxon>Actinomycetes</taxon>
        <taxon>Mycobacteriales</taxon>
        <taxon>Corynebacteriaceae</taxon>
        <taxon>Corynebacterium</taxon>
    </lineage>
</organism>
<accession>A0ABW1QEX5</accession>
<dbReference type="Proteomes" id="UP001596244">
    <property type="component" value="Unassembled WGS sequence"/>
</dbReference>
<evidence type="ECO:0000259" key="2">
    <source>
        <dbReference type="Pfam" id="PF00535"/>
    </source>
</evidence>
<comment type="caution">
    <text evidence="3">The sequence shown here is derived from an EMBL/GenBank/DDBJ whole genome shotgun (WGS) entry which is preliminary data.</text>
</comment>
<dbReference type="InterPro" id="IPR029044">
    <property type="entry name" value="Nucleotide-diphossugar_trans"/>
</dbReference>
<dbReference type="PANTHER" id="PTHR43685">
    <property type="entry name" value="GLYCOSYLTRANSFERASE"/>
    <property type="match status" value="1"/>
</dbReference>
<dbReference type="GO" id="GO:0016757">
    <property type="term" value="F:glycosyltransferase activity"/>
    <property type="evidence" value="ECO:0007669"/>
    <property type="project" value="UniProtKB-KW"/>
</dbReference>
<dbReference type="PANTHER" id="PTHR43685:SF2">
    <property type="entry name" value="GLYCOSYLTRANSFERASE 2-LIKE DOMAIN-CONTAINING PROTEIN"/>
    <property type="match status" value="1"/>
</dbReference>
<evidence type="ECO:0000313" key="4">
    <source>
        <dbReference type="Proteomes" id="UP001596244"/>
    </source>
</evidence>
<gene>
    <name evidence="3" type="ORF">ACFPUZ_11180</name>
</gene>
<sequence>MDRTQALLRDLPAPEDPDPQRSLVAVVDRDTGEVTVLSGDEDAARAEVLVRGRGRTLAHVPLDGARGFAERAVAETPPGLPSRGWRLDGGRDLPATIVLCTLGKNPLLPLAVRAVLGQSHPHLELIVVDNNPSSGDVPRLLAGYRDPRLRIIPEPRPGLSRARNRGLQEATGEVVAFTDDDALPDPRWLGSLLDVFAAAPAGEIGAVTGPAFAAELLSRPQRFFESRGGFPRGLTPVVWSLTPPGARIAELGEPGEGGPLFPFATARVGAGVSMAFSRAGVAALGHFDESLGAGTRTRGGEDLDAFARVLRAGLPIVYTPDAVVHHVHRRDMAGLQAQIHGNGTGMAALLLTAVLRHPGELPRLLRRIPAVLARVAPGTERMQGRDEDVPAALSRAEIRGFLQGPFLYLRERLRRPAGDGR</sequence>
<proteinExistence type="predicted"/>
<evidence type="ECO:0000313" key="3">
    <source>
        <dbReference type="EMBL" id="MFC6147362.1"/>
    </source>
</evidence>
<dbReference type="Pfam" id="PF00535">
    <property type="entry name" value="Glycos_transf_2"/>
    <property type="match status" value="1"/>
</dbReference>